<dbReference type="Gene3D" id="3.40.50.300">
    <property type="entry name" value="P-loop containing nucleotide triphosphate hydrolases"/>
    <property type="match status" value="1"/>
</dbReference>
<evidence type="ECO:0000313" key="16">
    <source>
        <dbReference type="Proteomes" id="UP000078046"/>
    </source>
</evidence>
<evidence type="ECO:0000256" key="4">
    <source>
        <dbReference type="ARBA" id="ARBA00022801"/>
    </source>
</evidence>
<keyword evidence="16" id="KW-1185">Reference proteome</keyword>
<comment type="similarity">
    <text evidence="11">Belongs to the DNA2/NAM7 helicase family.</text>
</comment>
<accession>A0A177AUT2</accession>
<dbReference type="GO" id="GO:0005634">
    <property type="term" value="C:nucleus"/>
    <property type="evidence" value="ECO:0007669"/>
    <property type="project" value="UniProtKB-SubCell"/>
</dbReference>
<keyword evidence="10 11" id="KW-0234">DNA repair</keyword>
<dbReference type="AlphaFoldDB" id="A0A177AUT2"/>
<dbReference type="GO" id="GO:0051539">
    <property type="term" value="F:4 iron, 4 sulfur cluster binding"/>
    <property type="evidence" value="ECO:0007669"/>
    <property type="project" value="UniProtKB-UniRule"/>
</dbReference>
<dbReference type="EMBL" id="LWCA01001229">
    <property type="protein sequence ID" value="OAF65590.1"/>
    <property type="molecule type" value="Genomic_DNA"/>
</dbReference>
<keyword evidence="4 11" id="KW-0378">Hydrolase</keyword>
<dbReference type="SUPFAM" id="SSF52540">
    <property type="entry name" value="P-loop containing nucleoside triphosphate hydrolases"/>
    <property type="match status" value="1"/>
</dbReference>
<evidence type="ECO:0000256" key="11">
    <source>
        <dbReference type="RuleBase" id="RU367041"/>
    </source>
</evidence>
<evidence type="ECO:0000256" key="1">
    <source>
        <dbReference type="ARBA" id="ARBA00022723"/>
    </source>
</evidence>
<dbReference type="GO" id="GO:0016887">
    <property type="term" value="F:ATP hydrolysis activity"/>
    <property type="evidence" value="ECO:0007669"/>
    <property type="project" value="RHEA"/>
</dbReference>
<keyword evidence="3 11" id="KW-0227">DNA damage</keyword>
<feature type="domain" description="DNA2/NAM7 helicase-like C-terminal" evidence="14">
    <location>
        <begin position="824"/>
        <end position="876"/>
    </location>
</feature>
<name>A0A177AUT2_9BILA</name>
<keyword evidence="11" id="KW-0235">DNA replication</keyword>
<dbReference type="GO" id="GO:0071932">
    <property type="term" value="P:replication fork reversal"/>
    <property type="evidence" value="ECO:0007669"/>
    <property type="project" value="TreeGrafter"/>
</dbReference>
<dbReference type="GO" id="GO:0005694">
    <property type="term" value="C:chromosome"/>
    <property type="evidence" value="ECO:0007669"/>
    <property type="project" value="UniProtKB-SubCell"/>
</dbReference>
<protein>
    <recommendedName>
        <fullName evidence="11">DNA replication ATP-dependent helicase/nuclease</fullName>
        <ecNumber evidence="11">3.1.-.-</ecNumber>
        <ecNumber evidence="11">3.6.4.12</ecNumber>
    </recommendedName>
</protein>
<feature type="domain" description="DNA replication factor Dna2 N-terminal" evidence="12">
    <location>
        <begin position="139"/>
        <end position="207"/>
    </location>
</feature>
<dbReference type="GO" id="GO:0033567">
    <property type="term" value="P:DNA replication, Okazaki fragment processing"/>
    <property type="evidence" value="ECO:0007669"/>
    <property type="project" value="UniProtKB-UniRule"/>
</dbReference>
<evidence type="ECO:0000256" key="2">
    <source>
        <dbReference type="ARBA" id="ARBA00022741"/>
    </source>
</evidence>
<dbReference type="InterPro" id="IPR045055">
    <property type="entry name" value="DNA2/NAM7-like"/>
</dbReference>
<dbReference type="Pfam" id="PF13087">
    <property type="entry name" value="AAA_12"/>
    <property type="match status" value="1"/>
</dbReference>
<evidence type="ECO:0000313" key="15">
    <source>
        <dbReference type="EMBL" id="OAF65590.1"/>
    </source>
</evidence>
<keyword evidence="7 11" id="KW-0408">Iron</keyword>
<sequence>MYFNSHKTILHADFSLPYHFETFKHENEKRPRFFILPIKNSTKGILNWFNFTNIEIITLLCFRMKRKVNDCKTIDKENDQVSDLSYNISSSELDTSFDAAFSSDNEYEDIKGFHQFHRCTVLTVIEEGDIKILNVTSNNCIKKIELHDSWVNTELKSGSVVNIVYSINCTIGSTVIVDNNNHFLIVDPDICIAGTTIVSCLRCPRQFCIGIMENDVELELLTYINPIKSIIQGFFNTIRKKDNIKIKNIDYIEESIWCMVYGIRGRIDISAKGYMDGECEMLNMAIELKSGKATFSSEHVGQVLLYILLMSFKRNVKLEYGWLSYIKHNLTKSVKFNYNVIKGLMQTRNNLIKNFSTTNLPKTINIERQCTRCFQKTACALCYYNKEEESDGEDFFDFEEELPSFIDDSVTHLKKNEIKYFSKKYEILNYEEEYKISKYNPNRIWTLSAEECESQQTCLSNVKIDFDKSFALKNNFNNFNKLVCFTRSIDFDGATQSTDTLDHSMLGCESLLHAGLCVKDPVVISVQNSIVNICIANGFIDTVEDDQLTILCTDQFYKNYSDNTIYRIDKISNYFDSMKRDISYIYFLMSDNVKSSRLRKFLIHDEIPQFSDSRVFNKMMSTQPILQKLFDSLNKYQQNAVLKVLACKDYALINGFPGSGKSYTIIVLVQIYLLVFPQSKILISSCTNAAIDNILEKFNEVDQDYCRMGYSGSNEQIMNQSFAILTKNIKSVKEMKLFFDRQRVVACTCFSLVNNLIHLFPSGLQNLQNNDSYFFDLVILDEATQISESLSVGSLLMAEKFVLIGDVHQLPPIVSSHKASQLGMSVSLFERLTRIENNQATVSLNAQYRMNRTIMSIANDLIYENCLVCGNETIANRVLPKLDVDVYF</sequence>
<dbReference type="GO" id="GO:0005737">
    <property type="term" value="C:cytoplasm"/>
    <property type="evidence" value="ECO:0007669"/>
    <property type="project" value="TreeGrafter"/>
</dbReference>
<dbReference type="EC" id="3.6.4.12" evidence="11"/>
<evidence type="ECO:0000256" key="8">
    <source>
        <dbReference type="ARBA" id="ARBA00023014"/>
    </source>
</evidence>
<evidence type="ECO:0000256" key="3">
    <source>
        <dbReference type="ARBA" id="ARBA00022763"/>
    </source>
</evidence>
<comment type="subcellular location">
    <subcellularLocation>
        <location evidence="11">Nucleus</location>
    </subcellularLocation>
    <subcellularLocation>
        <location evidence="11">Chromosome</location>
    </subcellularLocation>
</comment>
<keyword evidence="5 11" id="KW-0347">Helicase</keyword>
<dbReference type="InterPro" id="IPR014808">
    <property type="entry name" value="DNA_replication_fac_Dna2_N"/>
</dbReference>
<dbReference type="InterPro" id="IPR041679">
    <property type="entry name" value="DNA2/NAM7-like_C"/>
</dbReference>
<evidence type="ECO:0000256" key="7">
    <source>
        <dbReference type="ARBA" id="ARBA00023004"/>
    </source>
</evidence>
<keyword evidence="1 11" id="KW-0479">Metal-binding</keyword>
<keyword evidence="9 11" id="KW-0238">DNA-binding</keyword>
<feature type="domain" description="DNA2/NAM7 helicase helicase" evidence="13">
    <location>
        <begin position="633"/>
        <end position="712"/>
    </location>
</feature>
<dbReference type="GO" id="GO:0017108">
    <property type="term" value="F:5'-flap endonuclease activity"/>
    <property type="evidence" value="ECO:0007669"/>
    <property type="project" value="UniProtKB-UniRule"/>
</dbReference>
<keyword evidence="6 11" id="KW-0067">ATP-binding</keyword>
<comment type="catalytic activity">
    <reaction evidence="11">
        <text>ATP + H2O = ADP + phosphate + H(+)</text>
        <dbReference type="Rhea" id="RHEA:13065"/>
        <dbReference type="ChEBI" id="CHEBI:15377"/>
        <dbReference type="ChEBI" id="CHEBI:15378"/>
        <dbReference type="ChEBI" id="CHEBI:30616"/>
        <dbReference type="ChEBI" id="CHEBI:43474"/>
        <dbReference type="ChEBI" id="CHEBI:456216"/>
        <dbReference type="EC" id="3.6.4.12"/>
    </reaction>
</comment>
<keyword evidence="11" id="KW-0158">Chromosome</keyword>
<evidence type="ECO:0000259" key="13">
    <source>
        <dbReference type="Pfam" id="PF13086"/>
    </source>
</evidence>
<dbReference type="GO" id="GO:0006281">
    <property type="term" value="P:DNA repair"/>
    <property type="evidence" value="ECO:0007669"/>
    <property type="project" value="UniProtKB-KW"/>
</dbReference>
<dbReference type="InterPro" id="IPR041677">
    <property type="entry name" value="DNA2/NAM7_AAA_11"/>
</dbReference>
<keyword evidence="11" id="KW-0539">Nucleus</keyword>
<dbReference type="GO" id="GO:0003677">
    <property type="term" value="F:DNA binding"/>
    <property type="evidence" value="ECO:0007669"/>
    <property type="project" value="UniProtKB-UniRule"/>
</dbReference>
<gene>
    <name evidence="15" type="ORF">A3Q56_06681</name>
</gene>
<keyword evidence="11" id="KW-0511">Multifunctional enzyme</keyword>
<dbReference type="Proteomes" id="UP000078046">
    <property type="component" value="Unassembled WGS sequence"/>
</dbReference>
<evidence type="ECO:0000256" key="10">
    <source>
        <dbReference type="ARBA" id="ARBA00023204"/>
    </source>
</evidence>
<dbReference type="GO" id="GO:0017116">
    <property type="term" value="F:single-stranded DNA helicase activity"/>
    <property type="evidence" value="ECO:0007669"/>
    <property type="project" value="UniProtKB-UniRule"/>
</dbReference>
<evidence type="ECO:0000259" key="12">
    <source>
        <dbReference type="Pfam" id="PF08696"/>
    </source>
</evidence>
<evidence type="ECO:0000256" key="6">
    <source>
        <dbReference type="ARBA" id="ARBA00022840"/>
    </source>
</evidence>
<keyword evidence="11" id="KW-0004">4Fe-4S</keyword>
<dbReference type="PANTHER" id="PTHR10887:SF433">
    <property type="entry name" value="DNA REPLICATION ATP-DEPENDENT HELICASE_NUCLEASE DNA2"/>
    <property type="match status" value="1"/>
</dbReference>
<dbReference type="Pfam" id="PF08696">
    <property type="entry name" value="Dna2"/>
    <property type="match status" value="2"/>
</dbReference>
<feature type="domain" description="DNA replication factor Dna2 N-terminal" evidence="12">
    <location>
        <begin position="210"/>
        <end position="272"/>
    </location>
</feature>
<dbReference type="GO" id="GO:0046872">
    <property type="term" value="F:metal ion binding"/>
    <property type="evidence" value="ECO:0007669"/>
    <property type="project" value="UniProtKB-UniRule"/>
</dbReference>
<keyword evidence="2 11" id="KW-0547">Nucleotide-binding</keyword>
<keyword evidence="11" id="KW-0540">Nuclease</keyword>
<reference evidence="15 16" key="1">
    <citation type="submission" date="2016-04" db="EMBL/GenBank/DDBJ databases">
        <title>The genome of Intoshia linei affirms orthonectids as highly simplified spiralians.</title>
        <authorList>
            <person name="Mikhailov K.V."/>
            <person name="Slusarev G.S."/>
            <person name="Nikitin M.A."/>
            <person name="Logacheva M.D."/>
            <person name="Penin A."/>
            <person name="Aleoshin V."/>
            <person name="Panchin Y.V."/>
        </authorList>
    </citation>
    <scope>NUCLEOTIDE SEQUENCE [LARGE SCALE GENOMIC DNA]</scope>
    <source>
        <strain evidence="15">Intl2013</strain>
        <tissue evidence="15">Whole animal</tissue>
    </source>
</reference>
<evidence type="ECO:0000256" key="9">
    <source>
        <dbReference type="ARBA" id="ARBA00023125"/>
    </source>
</evidence>
<keyword evidence="8 11" id="KW-0411">Iron-sulfur</keyword>
<dbReference type="EC" id="3.1.-.-" evidence="11"/>
<dbReference type="Pfam" id="PF13086">
    <property type="entry name" value="AAA_11"/>
    <property type="match status" value="2"/>
</dbReference>
<proteinExistence type="inferred from homology"/>
<dbReference type="PANTHER" id="PTHR10887">
    <property type="entry name" value="DNA2/NAM7 HELICASE FAMILY"/>
    <property type="match status" value="1"/>
</dbReference>
<evidence type="ECO:0000256" key="5">
    <source>
        <dbReference type="ARBA" id="ARBA00022806"/>
    </source>
</evidence>
<dbReference type="OrthoDB" id="306218at2759"/>
<evidence type="ECO:0000259" key="14">
    <source>
        <dbReference type="Pfam" id="PF13087"/>
    </source>
</evidence>
<comment type="caution">
    <text evidence="15">The sequence shown here is derived from an EMBL/GenBank/DDBJ whole genome shotgun (WGS) entry which is preliminary data.</text>
</comment>
<organism evidence="15 16">
    <name type="scientific">Intoshia linei</name>
    <dbReference type="NCBI Taxonomy" id="1819745"/>
    <lineage>
        <taxon>Eukaryota</taxon>
        <taxon>Metazoa</taxon>
        <taxon>Spiralia</taxon>
        <taxon>Lophotrochozoa</taxon>
        <taxon>Mesozoa</taxon>
        <taxon>Orthonectida</taxon>
        <taxon>Rhopaluridae</taxon>
        <taxon>Intoshia</taxon>
    </lineage>
</organism>
<dbReference type="GO" id="GO:0005524">
    <property type="term" value="F:ATP binding"/>
    <property type="evidence" value="ECO:0007669"/>
    <property type="project" value="UniProtKB-UniRule"/>
</dbReference>
<feature type="domain" description="DNA2/NAM7 helicase helicase" evidence="13">
    <location>
        <begin position="721"/>
        <end position="816"/>
    </location>
</feature>
<dbReference type="InterPro" id="IPR027417">
    <property type="entry name" value="P-loop_NTPase"/>
</dbReference>
<comment type="function">
    <text evidence="11">Key enzyme involved in DNA replication and DNA repair. Involved in Okazaki fragments processing by cleaving long flaps that escape FEN1: flaps that are longer than 27 nucleotides are coated by replication protein A complex (RPA), leading to recruit DNA2 which cleaves the flap until it is too short to bind RPA and becomes a substrate for FEN1. Also involved in 5'-end resection of DNA during double-strand break (DSB) repair by mediating the cleavage of 5'-ssDNA.</text>
</comment>